<proteinExistence type="predicted"/>
<evidence type="ECO:0000256" key="1">
    <source>
        <dbReference type="ARBA" id="ARBA00022722"/>
    </source>
</evidence>
<dbReference type="NCBIfam" id="NF006602">
    <property type="entry name" value="PRK09146.1"/>
    <property type="match status" value="1"/>
</dbReference>
<dbReference type="PANTHER" id="PTHR30231">
    <property type="entry name" value="DNA POLYMERASE III SUBUNIT EPSILON"/>
    <property type="match status" value="1"/>
</dbReference>
<dbReference type="InterPro" id="IPR012337">
    <property type="entry name" value="RNaseH-like_sf"/>
</dbReference>
<evidence type="ECO:0000259" key="4">
    <source>
        <dbReference type="SMART" id="SM00479"/>
    </source>
</evidence>
<evidence type="ECO:0000256" key="2">
    <source>
        <dbReference type="ARBA" id="ARBA00022801"/>
    </source>
</evidence>
<dbReference type="GO" id="GO:0003887">
    <property type="term" value="F:DNA-directed DNA polymerase activity"/>
    <property type="evidence" value="ECO:0007669"/>
    <property type="project" value="UniProtKB-EC"/>
</dbReference>
<dbReference type="Gene3D" id="3.30.420.10">
    <property type="entry name" value="Ribonuclease H-like superfamily/Ribonuclease H"/>
    <property type="match status" value="1"/>
</dbReference>
<keyword evidence="6" id="KW-1185">Reference proteome</keyword>
<dbReference type="SUPFAM" id="SSF53098">
    <property type="entry name" value="Ribonuclease H-like"/>
    <property type="match status" value="1"/>
</dbReference>
<keyword evidence="2" id="KW-0378">Hydrolase</keyword>
<dbReference type="SMART" id="SM00479">
    <property type="entry name" value="EXOIII"/>
    <property type="match status" value="1"/>
</dbReference>
<sequence length="241" mass="26774">MRRIRPGKAPAIPGWPEYLSERAAAVRDPRLARFFTAGCPAPDTPIGEAPLVALDMETTGLDERRHAIVSIGLVPFTLARIALHERRYWVVRPPRPLSEASVAFHHITHSDIAQAPDLEEILEGLVAGLAGRLAVVHFRHIERPFLDAGVKARLGEGLLFPVIDTMSLEARRHRQSLLARFRRWLGRPPASIRLYDSRARYGLPVYSGHHALIDALATAELLQAQIATHFDPATPVGELWS</sequence>
<dbReference type="GO" id="GO:0008408">
    <property type="term" value="F:3'-5' exonuclease activity"/>
    <property type="evidence" value="ECO:0007669"/>
    <property type="project" value="TreeGrafter"/>
</dbReference>
<evidence type="ECO:0000256" key="3">
    <source>
        <dbReference type="ARBA" id="ARBA00022839"/>
    </source>
</evidence>
<keyword evidence="1" id="KW-0540">Nuclease</keyword>
<gene>
    <name evidence="5" type="ORF">FHR94_003760</name>
</gene>
<comment type="caution">
    <text evidence="5">The sequence shown here is derived from an EMBL/GenBank/DDBJ whole genome shotgun (WGS) entry which is preliminary data.</text>
</comment>
<evidence type="ECO:0000313" key="5">
    <source>
        <dbReference type="EMBL" id="MBB3192465.1"/>
    </source>
</evidence>
<dbReference type="AlphaFoldDB" id="A0A839VEF0"/>
<evidence type="ECO:0000313" key="6">
    <source>
        <dbReference type="Proteomes" id="UP000547614"/>
    </source>
</evidence>
<name>A0A839VEF0_9GAMM</name>
<dbReference type="CDD" id="cd06127">
    <property type="entry name" value="DEDDh"/>
    <property type="match status" value="1"/>
</dbReference>
<dbReference type="PANTHER" id="PTHR30231:SF4">
    <property type="entry name" value="PROTEIN NEN2"/>
    <property type="match status" value="1"/>
</dbReference>
<dbReference type="GO" id="GO:0003676">
    <property type="term" value="F:nucleic acid binding"/>
    <property type="evidence" value="ECO:0007669"/>
    <property type="project" value="InterPro"/>
</dbReference>
<keyword evidence="5" id="KW-0808">Transferase</keyword>
<dbReference type="Pfam" id="PF00929">
    <property type="entry name" value="RNase_T"/>
    <property type="match status" value="1"/>
</dbReference>
<keyword evidence="3" id="KW-0269">Exonuclease</keyword>
<feature type="domain" description="Exonuclease" evidence="4">
    <location>
        <begin position="50"/>
        <end position="231"/>
    </location>
</feature>
<keyword evidence="5" id="KW-0548">Nucleotidyltransferase</keyword>
<reference evidence="5 6" key="1">
    <citation type="submission" date="2020-08" db="EMBL/GenBank/DDBJ databases">
        <title>Genomic Encyclopedia of Type Strains, Phase III (KMG-III): the genomes of soil and plant-associated and newly described type strains.</title>
        <authorList>
            <person name="Whitman W."/>
        </authorList>
    </citation>
    <scope>NUCLEOTIDE SEQUENCE [LARGE SCALE GENOMIC DNA]</scope>
    <source>
        <strain evidence="5 6">CECT 7282</strain>
    </source>
</reference>
<dbReference type="EC" id="2.7.7.7" evidence="5"/>
<dbReference type="InterPro" id="IPR013520">
    <property type="entry name" value="Ribonucl_H"/>
</dbReference>
<dbReference type="RefSeq" id="WP_183328124.1">
    <property type="nucleotide sequence ID" value="NZ_JACHXP010000030.1"/>
</dbReference>
<dbReference type="Proteomes" id="UP000547614">
    <property type="component" value="Unassembled WGS sequence"/>
</dbReference>
<organism evidence="5 6">
    <name type="scientific">Halomonas cerina</name>
    <dbReference type="NCBI Taxonomy" id="447424"/>
    <lineage>
        <taxon>Bacteria</taxon>
        <taxon>Pseudomonadati</taxon>
        <taxon>Pseudomonadota</taxon>
        <taxon>Gammaproteobacteria</taxon>
        <taxon>Oceanospirillales</taxon>
        <taxon>Halomonadaceae</taxon>
        <taxon>Halomonas</taxon>
    </lineage>
</organism>
<accession>A0A839VEF0</accession>
<dbReference type="GO" id="GO:0005829">
    <property type="term" value="C:cytosol"/>
    <property type="evidence" value="ECO:0007669"/>
    <property type="project" value="TreeGrafter"/>
</dbReference>
<dbReference type="EMBL" id="JACHXP010000030">
    <property type="protein sequence ID" value="MBB3192465.1"/>
    <property type="molecule type" value="Genomic_DNA"/>
</dbReference>
<dbReference type="InterPro" id="IPR036397">
    <property type="entry name" value="RNaseH_sf"/>
</dbReference>
<protein>
    <submittedName>
        <fullName evidence="5">DNA polymerase-3 subunit epsilon</fullName>
        <ecNumber evidence="5">2.7.7.7</ecNumber>
    </submittedName>
</protein>